<accession>A0ABD6A5C1</accession>
<dbReference type="EMBL" id="JBHTAT010000008">
    <property type="protein sequence ID" value="MFC7257527.1"/>
    <property type="molecule type" value="Genomic_DNA"/>
</dbReference>
<dbReference type="AlphaFoldDB" id="A0ABD6A5C1"/>
<sequence>MASSKLVFHRVEVDVLFGEDALHPVEHLVEVLLRVGDQFEVNRDIVELGRPADGVPQEPFEVLPFEFVLVGVGTAAFLFDRQRGDGLRVALELAIFAARGWTWSDSRRSTSGSAAAANRGPPSGGTSP</sequence>
<protein>
    <submittedName>
        <fullName evidence="2">Uncharacterized protein</fullName>
    </submittedName>
</protein>
<dbReference type="Proteomes" id="UP001596434">
    <property type="component" value="Unassembled WGS sequence"/>
</dbReference>
<evidence type="ECO:0000313" key="3">
    <source>
        <dbReference type="Proteomes" id="UP001596434"/>
    </source>
</evidence>
<reference evidence="2 3" key="1">
    <citation type="journal article" date="2019" name="Int. J. Syst. Evol. Microbiol.">
        <title>The Global Catalogue of Microorganisms (GCM) 10K type strain sequencing project: providing services to taxonomists for standard genome sequencing and annotation.</title>
        <authorList>
            <consortium name="The Broad Institute Genomics Platform"/>
            <consortium name="The Broad Institute Genome Sequencing Center for Infectious Disease"/>
            <person name="Wu L."/>
            <person name="Ma J."/>
        </authorList>
    </citation>
    <scope>NUCLEOTIDE SEQUENCE [LARGE SCALE GENOMIC DNA]</scope>
    <source>
        <strain evidence="2 3">GX21</strain>
    </source>
</reference>
<comment type="caution">
    <text evidence="2">The sequence shown here is derived from an EMBL/GenBank/DDBJ whole genome shotgun (WGS) entry which is preliminary data.</text>
</comment>
<keyword evidence="3" id="KW-1185">Reference proteome</keyword>
<feature type="compositionally biased region" description="Low complexity" evidence="1">
    <location>
        <begin position="105"/>
        <end position="117"/>
    </location>
</feature>
<dbReference type="RefSeq" id="WP_379707320.1">
    <property type="nucleotide sequence ID" value="NZ_JBHTAT010000008.1"/>
</dbReference>
<evidence type="ECO:0000256" key="1">
    <source>
        <dbReference type="SAM" id="MobiDB-lite"/>
    </source>
</evidence>
<name>A0ABD6A5C1_9EURY</name>
<evidence type="ECO:0000313" key="2">
    <source>
        <dbReference type="EMBL" id="MFC7257527.1"/>
    </source>
</evidence>
<proteinExistence type="predicted"/>
<organism evidence="2 3">
    <name type="scientific">Haloplanus litoreus</name>
    <dbReference type="NCBI Taxonomy" id="767515"/>
    <lineage>
        <taxon>Archaea</taxon>
        <taxon>Methanobacteriati</taxon>
        <taxon>Methanobacteriota</taxon>
        <taxon>Stenosarchaea group</taxon>
        <taxon>Halobacteria</taxon>
        <taxon>Halobacteriales</taxon>
        <taxon>Haloferacaceae</taxon>
        <taxon>Haloplanus</taxon>
    </lineage>
</organism>
<gene>
    <name evidence="2" type="ORF">ACFQKE_19945</name>
</gene>
<feature type="region of interest" description="Disordered" evidence="1">
    <location>
        <begin position="105"/>
        <end position="128"/>
    </location>
</feature>